<protein>
    <submittedName>
        <fullName evidence="1">Uncharacterized protein</fullName>
    </submittedName>
</protein>
<organism evidence="1 2">
    <name type="scientific">Stephania japonica</name>
    <dbReference type="NCBI Taxonomy" id="461633"/>
    <lineage>
        <taxon>Eukaryota</taxon>
        <taxon>Viridiplantae</taxon>
        <taxon>Streptophyta</taxon>
        <taxon>Embryophyta</taxon>
        <taxon>Tracheophyta</taxon>
        <taxon>Spermatophyta</taxon>
        <taxon>Magnoliopsida</taxon>
        <taxon>Ranunculales</taxon>
        <taxon>Menispermaceae</taxon>
        <taxon>Menispermoideae</taxon>
        <taxon>Cissampelideae</taxon>
        <taxon>Stephania</taxon>
    </lineage>
</organism>
<proteinExistence type="predicted"/>
<dbReference type="Proteomes" id="UP001417504">
    <property type="component" value="Unassembled WGS sequence"/>
</dbReference>
<keyword evidence="2" id="KW-1185">Reference proteome</keyword>
<dbReference type="EMBL" id="JBBNAE010000006">
    <property type="protein sequence ID" value="KAK9116228.1"/>
    <property type="molecule type" value="Genomic_DNA"/>
</dbReference>
<comment type="caution">
    <text evidence="1">The sequence shown here is derived from an EMBL/GenBank/DDBJ whole genome shotgun (WGS) entry which is preliminary data.</text>
</comment>
<accession>A0AAP0NR49</accession>
<evidence type="ECO:0000313" key="2">
    <source>
        <dbReference type="Proteomes" id="UP001417504"/>
    </source>
</evidence>
<dbReference type="AlphaFoldDB" id="A0AAP0NR49"/>
<evidence type="ECO:0000313" key="1">
    <source>
        <dbReference type="EMBL" id="KAK9116228.1"/>
    </source>
</evidence>
<name>A0AAP0NR49_9MAGN</name>
<reference evidence="1 2" key="1">
    <citation type="submission" date="2024-01" db="EMBL/GenBank/DDBJ databases">
        <title>Genome assemblies of Stephania.</title>
        <authorList>
            <person name="Yang L."/>
        </authorList>
    </citation>
    <scope>NUCLEOTIDE SEQUENCE [LARGE SCALE GENOMIC DNA]</scope>
    <source>
        <strain evidence="1">QJT</strain>
        <tissue evidence="1">Leaf</tissue>
    </source>
</reference>
<gene>
    <name evidence="1" type="ORF">Sjap_015175</name>
</gene>
<sequence length="51" mass="5766">MPLFEALYCKPYKSPACWATPEDTTAIGPEVVVDQTEKVRQIKQRLQAAQD</sequence>